<keyword evidence="4" id="KW-0285">Flavoprotein</keyword>
<dbReference type="PIRSF" id="PIRSF000136">
    <property type="entry name" value="LGO_GLO"/>
    <property type="match status" value="1"/>
</dbReference>
<dbReference type="GO" id="GO:0071949">
    <property type="term" value="F:FAD binding"/>
    <property type="evidence" value="ECO:0007669"/>
    <property type="project" value="InterPro"/>
</dbReference>
<dbReference type="PROSITE" id="PS00862">
    <property type="entry name" value="OX2_COVAL_FAD"/>
    <property type="match status" value="1"/>
</dbReference>
<feature type="region of interest" description="Disordered" evidence="8">
    <location>
        <begin position="295"/>
        <end position="317"/>
    </location>
</feature>
<dbReference type="GO" id="GO:0016020">
    <property type="term" value="C:membrane"/>
    <property type="evidence" value="ECO:0007669"/>
    <property type="project" value="InterPro"/>
</dbReference>
<feature type="compositionally biased region" description="Low complexity" evidence="8">
    <location>
        <begin position="300"/>
        <end position="316"/>
    </location>
</feature>
<gene>
    <name evidence="11" type="ORF">ALEPTO_LOCUS2743</name>
</gene>
<keyword evidence="6" id="KW-0560">Oxidoreductase</keyword>
<evidence type="ECO:0000259" key="10">
    <source>
        <dbReference type="PROSITE" id="PS51387"/>
    </source>
</evidence>
<comment type="pathway">
    <text evidence="1">Cofactor biosynthesis; D-erythroascorbate biosynthesis; dehydro-D-arabinono-1,4-lactone from D-arabinose: step 2/2.</text>
</comment>
<dbReference type="InterPro" id="IPR016166">
    <property type="entry name" value="FAD-bd_PCMH"/>
</dbReference>
<dbReference type="SUPFAM" id="SSF55103">
    <property type="entry name" value="FAD-linked oxidases, C-terminal domain"/>
    <property type="match status" value="1"/>
</dbReference>
<evidence type="ECO:0000256" key="4">
    <source>
        <dbReference type="ARBA" id="ARBA00022630"/>
    </source>
</evidence>
<dbReference type="OrthoDB" id="610608at2759"/>
<dbReference type="InterPro" id="IPR016169">
    <property type="entry name" value="FAD-bd_PCMH_sub2"/>
</dbReference>
<dbReference type="InterPro" id="IPR010031">
    <property type="entry name" value="FAD_lactone_oxidase-like"/>
</dbReference>
<dbReference type="Gene3D" id="3.30.70.2520">
    <property type="match status" value="1"/>
</dbReference>
<evidence type="ECO:0000256" key="3">
    <source>
        <dbReference type="ARBA" id="ARBA00013136"/>
    </source>
</evidence>
<keyword evidence="9" id="KW-0472">Membrane</keyword>
<dbReference type="Gene3D" id="3.30.43.10">
    <property type="entry name" value="Uridine Diphospho-n-acetylenolpyruvylglucosamine Reductase, domain 2"/>
    <property type="match status" value="1"/>
</dbReference>
<reference evidence="11" key="1">
    <citation type="submission" date="2021-06" db="EMBL/GenBank/DDBJ databases">
        <authorList>
            <person name="Kallberg Y."/>
            <person name="Tangrot J."/>
            <person name="Rosling A."/>
        </authorList>
    </citation>
    <scope>NUCLEOTIDE SEQUENCE</scope>
    <source>
        <strain evidence="11">FL130A</strain>
    </source>
</reference>
<dbReference type="AlphaFoldDB" id="A0A9N8ZDF7"/>
<sequence length="518" mass="58955">MTNSNIIYSKITVISLALLFVCVFFQAFESKFHELIKKDLIANFKRIFAPISNETVTTWSGREIRPKYFFQPESLEDIQDIIRNAKETGNKIRCIGQGHTSSSLSVTKDYLVDINNLNNVSEIKWTIEHGWTVTALAGTRINNIERALLENNPPLAFESMTYQNFFTASGVVAVGCHGAKTGGPSVSDLVVKLQIVTSDGTLKEFSNEKDAEEMNAARLNLGLFGIIYSVTFRVEPLFNLRAYDIILPLKGWLNPENIKQKFDNSDSLIIIYFPFNQGKADISNDEIRIKQFVRTQDPATSQNSTTTNNTIPNNSSAQAVPDILKNPELTPMLKGEQWKIVKNSIKNVTLIATEALHYRSDIETVQGHDVEFALKVDSDFTNVATEFSYFINKIGEYAEKGKFPINVYGLIRMIRASSALLSPVFDNDPNAIYCFLEFSSLKGTRDYPEFYEEITARWIKKYKTRPHWAKEWEPAPGIQKFLHEELGERLAKFEKSRAKYDPEKTFFDNKILQKVFYG</sequence>
<dbReference type="Gene3D" id="3.30.465.10">
    <property type="match status" value="1"/>
</dbReference>
<dbReference type="InterPro" id="IPR016167">
    <property type="entry name" value="FAD-bd_PCMH_sub1"/>
</dbReference>
<dbReference type="InterPro" id="IPR007173">
    <property type="entry name" value="ALO_C"/>
</dbReference>
<dbReference type="Proteomes" id="UP000789508">
    <property type="component" value="Unassembled WGS sequence"/>
</dbReference>
<dbReference type="PANTHER" id="PTHR43762">
    <property type="entry name" value="L-GULONOLACTONE OXIDASE"/>
    <property type="match status" value="1"/>
</dbReference>
<evidence type="ECO:0000313" key="12">
    <source>
        <dbReference type="Proteomes" id="UP000789508"/>
    </source>
</evidence>
<evidence type="ECO:0000256" key="1">
    <source>
        <dbReference type="ARBA" id="ARBA00005083"/>
    </source>
</evidence>
<keyword evidence="5" id="KW-0274">FAD</keyword>
<dbReference type="Pfam" id="PF04030">
    <property type="entry name" value="ALO"/>
    <property type="match status" value="1"/>
</dbReference>
<dbReference type="InterPro" id="IPR006093">
    <property type="entry name" value="Oxy_OxRdtase_FAD_BS"/>
</dbReference>
<name>A0A9N8ZDF7_9GLOM</name>
<proteinExistence type="inferred from homology"/>
<evidence type="ECO:0000256" key="9">
    <source>
        <dbReference type="SAM" id="Phobius"/>
    </source>
</evidence>
<accession>A0A9N8ZDF7</accession>
<dbReference type="PANTHER" id="PTHR43762:SF1">
    <property type="entry name" value="D-ARABINONO-1,4-LACTONE OXIDASE"/>
    <property type="match status" value="1"/>
</dbReference>
<dbReference type="GO" id="GO:0003885">
    <property type="term" value="F:D-arabinono-1,4-lactone oxidase activity"/>
    <property type="evidence" value="ECO:0007669"/>
    <property type="project" value="UniProtKB-EC"/>
</dbReference>
<dbReference type="EMBL" id="CAJVPS010000435">
    <property type="protein sequence ID" value="CAG8486177.1"/>
    <property type="molecule type" value="Genomic_DNA"/>
</dbReference>
<dbReference type="EC" id="1.1.3.37" evidence="3"/>
<keyword evidence="12" id="KW-1185">Reference proteome</keyword>
<evidence type="ECO:0000256" key="5">
    <source>
        <dbReference type="ARBA" id="ARBA00022827"/>
    </source>
</evidence>
<dbReference type="Pfam" id="PF01565">
    <property type="entry name" value="FAD_binding_4"/>
    <property type="match status" value="1"/>
</dbReference>
<feature type="transmembrane region" description="Helical" evidence="9">
    <location>
        <begin position="6"/>
        <end position="28"/>
    </location>
</feature>
<dbReference type="InterPro" id="IPR036318">
    <property type="entry name" value="FAD-bd_PCMH-like_sf"/>
</dbReference>
<feature type="domain" description="FAD-binding PCMH-type" evidence="10">
    <location>
        <begin position="61"/>
        <end position="237"/>
    </location>
</feature>
<protein>
    <recommendedName>
        <fullName evidence="3">D-arabinono-1,4-lactone oxidase</fullName>
        <ecNumber evidence="3">1.1.3.37</ecNumber>
    </recommendedName>
    <alternativeName>
        <fullName evidence="7">L-galactono-gamma-lactone oxidase</fullName>
    </alternativeName>
</protein>
<dbReference type="PROSITE" id="PS51387">
    <property type="entry name" value="FAD_PCMH"/>
    <property type="match status" value="1"/>
</dbReference>
<keyword evidence="9" id="KW-0812">Transmembrane</keyword>
<evidence type="ECO:0000256" key="8">
    <source>
        <dbReference type="SAM" id="MobiDB-lite"/>
    </source>
</evidence>
<evidence type="ECO:0000256" key="2">
    <source>
        <dbReference type="ARBA" id="ARBA00005466"/>
    </source>
</evidence>
<evidence type="ECO:0000256" key="7">
    <source>
        <dbReference type="ARBA" id="ARBA00033418"/>
    </source>
</evidence>
<dbReference type="InterPro" id="IPR016164">
    <property type="entry name" value="FAD-linked_Oxase-like_C"/>
</dbReference>
<dbReference type="InterPro" id="IPR006094">
    <property type="entry name" value="Oxid_FAD_bind_N"/>
</dbReference>
<keyword evidence="9" id="KW-1133">Transmembrane helix</keyword>
<comment type="caution">
    <text evidence="11">The sequence shown here is derived from an EMBL/GenBank/DDBJ whole genome shotgun (WGS) entry which is preliminary data.</text>
</comment>
<evidence type="ECO:0000313" key="11">
    <source>
        <dbReference type="EMBL" id="CAG8486177.1"/>
    </source>
</evidence>
<evidence type="ECO:0000256" key="6">
    <source>
        <dbReference type="ARBA" id="ARBA00023002"/>
    </source>
</evidence>
<dbReference type="SUPFAM" id="SSF56176">
    <property type="entry name" value="FAD-binding/transporter-associated domain-like"/>
    <property type="match status" value="1"/>
</dbReference>
<organism evidence="11 12">
    <name type="scientific">Ambispora leptoticha</name>
    <dbReference type="NCBI Taxonomy" id="144679"/>
    <lineage>
        <taxon>Eukaryota</taxon>
        <taxon>Fungi</taxon>
        <taxon>Fungi incertae sedis</taxon>
        <taxon>Mucoromycota</taxon>
        <taxon>Glomeromycotina</taxon>
        <taxon>Glomeromycetes</taxon>
        <taxon>Archaeosporales</taxon>
        <taxon>Ambisporaceae</taxon>
        <taxon>Ambispora</taxon>
    </lineage>
</organism>
<comment type="similarity">
    <text evidence="2">Belongs to the oxygen-dependent FAD-linked oxidoreductase family.</text>
</comment>